<keyword evidence="3" id="KW-1185">Reference proteome</keyword>
<sequence>MALHFQLPLLKVPSRYVTPACAPEADYSELDALPPLAPPGPRPHCRILAQKANSPQLQRIQDNFRREVAKYEACEAEYIAERARRDIWRIEIQEEHDAAFWEAEDDKRVELETRIAQFERMNRTRLLMAFALTELHRLENERRATGDFDSLGDDIDRILQILDAHQVSDVDQDLAAMPPRYQAVSLPELPGPSDYVAPTCVPEPDYTELDALPALVPVEPASAPVIPVGVGRHEAQRCITKHKQQEADRYTRETAYFTEQHRRAMLRIELQEEQNTAFWREEEKRRVELQAQRVRSAREFIPSSLVELPFFKMVQECSDLARPLSHVFHPNSQAADSRGVTNVLTSSAGSPAITSSAAGSNNSSRPSLKRAARSSPDTRARKRTRTAAMSEAAYDAIFSGKMAEVLGAKKDIALKLGPGCAACAETHPCISLDEKRRTVSTSCLWCSEKKLPCAMGVVPIRYHASTAPFIQYHNNKISTPAA</sequence>
<dbReference type="EMBL" id="JACAZH010000004">
    <property type="protein sequence ID" value="KAF7370988.1"/>
    <property type="molecule type" value="Genomic_DNA"/>
</dbReference>
<feature type="compositionally biased region" description="Polar residues" evidence="1">
    <location>
        <begin position="351"/>
        <end position="366"/>
    </location>
</feature>
<evidence type="ECO:0000256" key="1">
    <source>
        <dbReference type="SAM" id="MobiDB-lite"/>
    </source>
</evidence>
<feature type="region of interest" description="Disordered" evidence="1">
    <location>
        <begin position="351"/>
        <end position="386"/>
    </location>
</feature>
<evidence type="ECO:0000313" key="3">
    <source>
        <dbReference type="Proteomes" id="UP000623467"/>
    </source>
</evidence>
<comment type="caution">
    <text evidence="2">The sequence shown here is derived from an EMBL/GenBank/DDBJ whole genome shotgun (WGS) entry which is preliminary data.</text>
</comment>
<dbReference type="OrthoDB" id="10367282at2759"/>
<gene>
    <name evidence="2" type="ORF">MSAN_00733000</name>
</gene>
<reference evidence="2" key="1">
    <citation type="submission" date="2020-05" db="EMBL/GenBank/DDBJ databases">
        <title>Mycena genomes resolve the evolution of fungal bioluminescence.</title>
        <authorList>
            <person name="Tsai I.J."/>
        </authorList>
    </citation>
    <scope>NUCLEOTIDE SEQUENCE</scope>
    <source>
        <strain evidence="2">160909Yilan</strain>
    </source>
</reference>
<dbReference type="AlphaFoldDB" id="A0A8H6Z2D5"/>
<proteinExistence type="predicted"/>
<protein>
    <submittedName>
        <fullName evidence="2">Uncharacterized protein</fullName>
    </submittedName>
</protein>
<accession>A0A8H6Z2D5</accession>
<dbReference type="Proteomes" id="UP000623467">
    <property type="component" value="Unassembled WGS sequence"/>
</dbReference>
<name>A0A8H6Z2D5_9AGAR</name>
<evidence type="ECO:0000313" key="2">
    <source>
        <dbReference type="EMBL" id="KAF7370988.1"/>
    </source>
</evidence>
<organism evidence="2 3">
    <name type="scientific">Mycena sanguinolenta</name>
    <dbReference type="NCBI Taxonomy" id="230812"/>
    <lineage>
        <taxon>Eukaryota</taxon>
        <taxon>Fungi</taxon>
        <taxon>Dikarya</taxon>
        <taxon>Basidiomycota</taxon>
        <taxon>Agaricomycotina</taxon>
        <taxon>Agaricomycetes</taxon>
        <taxon>Agaricomycetidae</taxon>
        <taxon>Agaricales</taxon>
        <taxon>Marasmiineae</taxon>
        <taxon>Mycenaceae</taxon>
        <taxon>Mycena</taxon>
    </lineage>
</organism>